<sequence length="194" mass="21778">MGLIVQRCSNAELVGGGPSRIGVVDKFMGEFQSTQSHLTEPDLGNESEPEFKGMSNGKLMLNSGAGMDPSEGRSEGQILGAAIDESKVPIVEKKKKTKMVRYTQEQISYCIANPKELSDLENYPKLTEGLSKEFLAEMPPELLARMDNNAEERKARWKKLKDDLHHEREVIYGIPDKVEDVLKQYYSKGYAEIH</sequence>
<dbReference type="AlphaFoldDB" id="A0A0D9X869"/>
<evidence type="ECO:0000313" key="3">
    <source>
        <dbReference type="Proteomes" id="UP000032180"/>
    </source>
</evidence>
<dbReference type="PANTHER" id="PTHR36138:SF12">
    <property type="entry name" value="OS11G0638500 PROTEIN"/>
    <property type="match status" value="1"/>
</dbReference>
<evidence type="ECO:0000313" key="2">
    <source>
        <dbReference type="EnsemblPlants" id="LPERR08G13070.1"/>
    </source>
</evidence>
<dbReference type="PANTHER" id="PTHR36138">
    <property type="entry name" value="EXPRESSED PROTEIN-RELATED"/>
    <property type="match status" value="1"/>
</dbReference>
<dbReference type="HOGENOM" id="CLU_1404307_0_0_1"/>
<organism evidence="2 3">
    <name type="scientific">Leersia perrieri</name>
    <dbReference type="NCBI Taxonomy" id="77586"/>
    <lineage>
        <taxon>Eukaryota</taxon>
        <taxon>Viridiplantae</taxon>
        <taxon>Streptophyta</taxon>
        <taxon>Embryophyta</taxon>
        <taxon>Tracheophyta</taxon>
        <taxon>Spermatophyta</taxon>
        <taxon>Magnoliopsida</taxon>
        <taxon>Liliopsida</taxon>
        <taxon>Poales</taxon>
        <taxon>Poaceae</taxon>
        <taxon>BOP clade</taxon>
        <taxon>Oryzoideae</taxon>
        <taxon>Oryzeae</taxon>
        <taxon>Oryzinae</taxon>
        <taxon>Leersia</taxon>
    </lineage>
</organism>
<proteinExistence type="predicted"/>
<evidence type="ECO:0000256" key="1">
    <source>
        <dbReference type="SAM" id="MobiDB-lite"/>
    </source>
</evidence>
<dbReference type="EnsemblPlants" id="LPERR08G13070.1">
    <property type="protein sequence ID" value="LPERR08G13070.1"/>
    <property type="gene ID" value="LPERR08G13070"/>
</dbReference>
<dbReference type="Gramene" id="LPERR08G13070.1">
    <property type="protein sequence ID" value="LPERR08G13070.1"/>
    <property type="gene ID" value="LPERR08G13070"/>
</dbReference>
<keyword evidence="3" id="KW-1185">Reference proteome</keyword>
<dbReference type="Proteomes" id="UP000032180">
    <property type="component" value="Chromosome 8"/>
</dbReference>
<protein>
    <submittedName>
        <fullName evidence="2">Uncharacterized protein</fullName>
    </submittedName>
</protein>
<reference evidence="3" key="2">
    <citation type="submission" date="2013-12" db="EMBL/GenBank/DDBJ databases">
        <authorList>
            <person name="Yu Y."/>
            <person name="Lee S."/>
            <person name="de Baynast K."/>
            <person name="Wissotski M."/>
            <person name="Liu L."/>
            <person name="Talag J."/>
            <person name="Goicoechea J."/>
            <person name="Angelova A."/>
            <person name="Jetty R."/>
            <person name="Kudrna D."/>
            <person name="Golser W."/>
            <person name="Rivera L."/>
            <person name="Zhang J."/>
            <person name="Wing R."/>
        </authorList>
    </citation>
    <scope>NUCLEOTIDE SEQUENCE</scope>
</reference>
<reference evidence="2" key="3">
    <citation type="submission" date="2015-04" db="UniProtKB">
        <authorList>
            <consortium name="EnsemblPlants"/>
        </authorList>
    </citation>
    <scope>IDENTIFICATION</scope>
</reference>
<accession>A0A0D9X869</accession>
<reference evidence="2 3" key="1">
    <citation type="submission" date="2012-08" db="EMBL/GenBank/DDBJ databases">
        <title>Oryza genome evolution.</title>
        <authorList>
            <person name="Wing R.A."/>
        </authorList>
    </citation>
    <scope>NUCLEOTIDE SEQUENCE</scope>
</reference>
<name>A0A0D9X869_9ORYZ</name>
<feature type="region of interest" description="Disordered" evidence="1">
    <location>
        <begin position="34"/>
        <end position="53"/>
    </location>
</feature>